<dbReference type="eggNOG" id="COG3451">
    <property type="taxonomic scope" value="Bacteria"/>
</dbReference>
<proteinExistence type="predicted"/>
<keyword evidence="3" id="KW-1185">Reference proteome</keyword>
<keyword evidence="1" id="KW-1133">Transmembrane helix</keyword>
<name>R2SDQ3_9ENTE</name>
<feature type="transmembrane region" description="Helical" evidence="1">
    <location>
        <begin position="21"/>
        <end position="43"/>
    </location>
</feature>
<reference evidence="2 3" key="1">
    <citation type="submission" date="2013-02" db="EMBL/GenBank/DDBJ databases">
        <title>The Genome Sequence of Enterococcus pallens BAA-351.</title>
        <authorList>
            <consortium name="The Broad Institute Genome Sequencing Platform"/>
            <consortium name="The Broad Institute Genome Sequencing Center for Infectious Disease"/>
            <person name="Earl A.M."/>
            <person name="Gilmore M.S."/>
            <person name="Lebreton F."/>
            <person name="Walker B."/>
            <person name="Young S.K."/>
            <person name="Zeng Q."/>
            <person name="Gargeya S."/>
            <person name="Fitzgerald M."/>
            <person name="Haas B."/>
            <person name="Abouelleil A."/>
            <person name="Alvarado L."/>
            <person name="Arachchi H.M."/>
            <person name="Berlin A.M."/>
            <person name="Chapman S.B."/>
            <person name="Dewar J."/>
            <person name="Goldberg J."/>
            <person name="Griggs A."/>
            <person name="Gujja S."/>
            <person name="Hansen M."/>
            <person name="Howarth C."/>
            <person name="Imamovic A."/>
            <person name="Larimer J."/>
            <person name="McCowan C."/>
            <person name="Murphy C."/>
            <person name="Neiman D."/>
            <person name="Pearson M."/>
            <person name="Priest M."/>
            <person name="Roberts A."/>
            <person name="Saif S."/>
            <person name="Shea T."/>
            <person name="Sisk P."/>
            <person name="Sykes S."/>
            <person name="Wortman J."/>
            <person name="Nusbaum C."/>
            <person name="Birren B."/>
        </authorList>
    </citation>
    <scope>NUCLEOTIDE SEQUENCE [LARGE SCALE GENOMIC DNA]</scope>
    <source>
        <strain evidence="2 3">ATCC BAA-351</strain>
    </source>
</reference>
<evidence type="ECO:0008006" key="4">
    <source>
        <dbReference type="Google" id="ProtNLM"/>
    </source>
</evidence>
<dbReference type="RefSeq" id="WP_010760224.1">
    <property type="nucleotide sequence ID" value="NZ_ASWD01000010.1"/>
</dbReference>
<protein>
    <recommendedName>
        <fullName evidence="4">PrgI family protein</fullName>
    </recommendedName>
</protein>
<evidence type="ECO:0000313" key="3">
    <source>
        <dbReference type="Proteomes" id="UP000013782"/>
    </source>
</evidence>
<sequence length="123" mass="14313">MAIKVKVPKEIKEYRERIIAGMGWRQLAATAVSLSVTGVLVYFGHFKKGIEVNTLGNVVILTAMPPMAFGFIKVKGMYLEQYAKIVLRYYKKEAIRRFQTNERVSMNVHTKKRFERIKETEKR</sequence>
<dbReference type="Pfam" id="PF12666">
    <property type="entry name" value="PrgI"/>
    <property type="match status" value="1"/>
</dbReference>
<dbReference type="AlphaFoldDB" id="R2SDQ3"/>
<organism evidence="2 3">
    <name type="scientific">Enterococcus pallens ATCC BAA-351</name>
    <dbReference type="NCBI Taxonomy" id="1158607"/>
    <lineage>
        <taxon>Bacteria</taxon>
        <taxon>Bacillati</taxon>
        <taxon>Bacillota</taxon>
        <taxon>Bacilli</taxon>
        <taxon>Lactobacillales</taxon>
        <taxon>Enterococcaceae</taxon>
        <taxon>Enterococcus</taxon>
    </lineage>
</organism>
<dbReference type="InterPro" id="IPR024414">
    <property type="entry name" value="Uncharacterised_PrgI"/>
</dbReference>
<dbReference type="Proteomes" id="UP000013782">
    <property type="component" value="Unassembled WGS sequence"/>
</dbReference>
<dbReference type="PATRIC" id="fig|1158607.3.peg.5271"/>
<dbReference type="OrthoDB" id="9790748at2"/>
<dbReference type="STRING" id="160454.RV10_GL003760"/>
<keyword evidence="1" id="KW-0812">Transmembrane</keyword>
<gene>
    <name evidence="2" type="ORF">UAU_05305</name>
</gene>
<evidence type="ECO:0000256" key="1">
    <source>
        <dbReference type="SAM" id="Phobius"/>
    </source>
</evidence>
<evidence type="ECO:0000313" key="2">
    <source>
        <dbReference type="EMBL" id="EOH86284.1"/>
    </source>
</evidence>
<dbReference type="EMBL" id="AJAQ01000055">
    <property type="protein sequence ID" value="EOH86284.1"/>
    <property type="molecule type" value="Genomic_DNA"/>
</dbReference>
<feature type="transmembrane region" description="Helical" evidence="1">
    <location>
        <begin position="55"/>
        <end position="74"/>
    </location>
</feature>
<keyword evidence="1" id="KW-0472">Membrane</keyword>
<accession>R2SDQ3</accession>
<comment type="caution">
    <text evidence="2">The sequence shown here is derived from an EMBL/GenBank/DDBJ whole genome shotgun (WGS) entry which is preliminary data.</text>
</comment>
<dbReference type="HOGENOM" id="CLU_153834_0_0_9"/>